<evidence type="ECO:0000256" key="1">
    <source>
        <dbReference type="SAM" id="MobiDB-lite"/>
    </source>
</evidence>
<reference evidence="2" key="2">
    <citation type="journal article" date="2023" name="BMC Genomics">
        <title>Pest status, molecular evolution, and epigenetic factors derived from the genome assembly of Frankliniella fusca, a thysanopteran phytovirus vector.</title>
        <authorList>
            <person name="Catto M.A."/>
            <person name="Labadie P.E."/>
            <person name="Jacobson A.L."/>
            <person name="Kennedy G.G."/>
            <person name="Srinivasan R."/>
            <person name="Hunt B.G."/>
        </authorList>
    </citation>
    <scope>NUCLEOTIDE SEQUENCE</scope>
    <source>
        <strain evidence="2">PL_HMW_Pooled</strain>
    </source>
</reference>
<evidence type="ECO:0000313" key="2">
    <source>
        <dbReference type="EMBL" id="KAK3931193.1"/>
    </source>
</evidence>
<dbReference type="Proteomes" id="UP001219518">
    <property type="component" value="Unassembled WGS sequence"/>
</dbReference>
<dbReference type="GO" id="GO:0016301">
    <property type="term" value="F:kinase activity"/>
    <property type="evidence" value="ECO:0007669"/>
    <property type="project" value="UniProtKB-KW"/>
</dbReference>
<dbReference type="AlphaFoldDB" id="A0AAE1I104"/>
<sequence>MTSRTSSTVGASGFAVLHVFPGSTLETEIIFQAWPGKETLGTKFPGCAWERVRKPRLLLGKIYAKPRVLLENDWRARKFQKAPGNPRGYSSTTSSVSTPTKKKEDWPTF</sequence>
<keyword evidence="2" id="KW-0418">Kinase</keyword>
<organism evidence="2 3">
    <name type="scientific">Frankliniella fusca</name>
    <dbReference type="NCBI Taxonomy" id="407009"/>
    <lineage>
        <taxon>Eukaryota</taxon>
        <taxon>Metazoa</taxon>
        <taxon>Ecdysozoa</taxon>
        <taxon>Arthropoda</taxon>
        <taxon>Hexapoda</taxon>
        <taxon>Insecta</taxon>
        <taxon>Pterygota</taxon>
        <taxon>Neoptera</taxon>
        <taxon>Paraneoptera</taxon>
        <taxon>Thysanoptera</taxon>
        <taxon>Terebrantia</taxon>
        <taxon>Thripoidea</taxon>
        <taxon>Thripidae</taxon>
        <taxon>Frankliniella</taxon>
    </lineage>
</organism>
<dbReference type="EMBL" id="JAHWGI010001418">
    <property type="protein sequence ID" value="KAK3931193.1"/>
    <property type="molecule type" value="Genomic_DNA"/>
</dbReference>
<protein>
    <submittedName>
        <fullName evidence="2">N-acetylmuramate/N-acetylglucosamine kinase</fullName>
    </submittedName>
</protein>
<keyword evidence="2" id="KW-0808">Transferase</keyword>
<evidence type="ECO:0000313" key="3">
    <source>
        <dbReference type="Proteomes" id="UP001219518"/>
    </source>
</evidence>
<keyword evidence="3" id="KW-1185">Reference proteome</keyword>
<reference evidence="2" key="1">
    <citation type="submission" date="2021-07" db="EMBL/GenBank/DDBJ databases">
        <authorList>
            <person name="Catto M.A."/>
            <person name="Jacobson A."/>
            <person name="Kennedy G."/>
            <person name="Labadie P."/>
            <person name="Hunt B.G."/>
            <person name="Srinivasan R."/>
        </authorList>
    </citation>
    <scope>NUCLEOTIDE SEQUENCE</scope>
    <source>
        <strain evidence="2">PL_HMW_Pooled</strain>
        <tissue evidence="2">Head</tissue>
    </source>
</reference>
<gene>
    <name evidence="2" type="ORF">KUF71_025173</name>
</gene>
<name>A0AAE1I104_9NEOP</name>
<proteinExistence type="predicted"/>
<feature type="compositionally biased region" description="Low complexity" evidence="1">
    <location>
        <begin position="90"/>
        <end position="99"/>
    </location>
</feature>
<comment type="caution">
    <text evidence="2">The sequence shown here is derived from an EMBL/GenBank/DDBJ whole genome shotgun (WGS) entry which is preliminary data.</text>
</comment>
<accession>A0AAE1I104</accession>
<feature type="region of interest" description="Disordered" evidence="1">
    <location>
        <begin position="80"/>
        <end position="109"/>
    </location>
</feature>